<evidence type="ECO:0000313" key="10">
    <source>
        <dbReference type="Proteomes" id="UP000627292"/>
    </source>
</evidence>
<feature type="chain" id="PRO_5037064976" evidence="6">
    <location>
        <begin position="26"/>
        <end position="476"/>
    </location>
</feature>
<proteinExistence type="inferred from homology"/>
<evidence type="ECO:0000256" key="1">
    <source>
        <dbReference type="ARBA" id="ARBA00004442"/>
    </source>
</evidence>
<evidence type="ECO:0000256" key="2">
    <source>
        <dbReference type="ARBA" id="ARBA00006275"/>
    </source>
</evidence>
<keyword evidence="5" id="KW-0998">Cell outer membrane</keyword>
<dbReference type="GO" id="GO:0009279">
    <property type="term" value="C:cell outer membrane"/>
    <property type="evidence" value="ECO:0007669"/>
    <property type="project" value="UniProtKB-SubCell"/>
</dbReference>
<feature type="domain" description="RagB/SusD" evidence="7">
    <location>
        <begin position="329"/>
        <end position="476"/>
    </location>
</feature>
<evidence type="ECO:0000259" key="8">
    <source>
        <dbReference type="Pfam" id="PF14322"/>
    </source>
</evidence>
<comment type="similarity">
    <text evidence="2">Belongs to the SusD family.</text>
</comment>
<keyword evidence="10" id="KW-1185">Reference proteome</keyword>
<comment type="caution">
    <text evidence="9">The sequence shown here is derived from an EMBL/GenBank/DDBJ whole genome shotgun (WGS) entry which is preliminary data.</text>
</comment>
<keyword evidence="3 6" id="KW-0732">Signal</keyword>
<feature type="signal peptide" evidence="6">
    <location>
        <begin position="1"/>
        <end position="25"/>
    </location>
</feature>
<reference evidence="9" key="2">
    <citation type="submission" date="2020-09" db="EMBL/GenBank/DDBJ databases">
        <authorList>
            <person name="Sun Q."/>
            <person name="Zhou Y."/>
        </authorList>
    </citation>
    <scope>NUCLEOTIDE SEQUENCE</scope>
    <source>
        <strain evidence="9">CGMCC 1.15290</strain>
    </source>
</reference>
<dbReference type="InterPro" id="IPR033985">
    <property type="entry name" value="SusD-like_N"/>
</dbReference>
<dbReference type="CDD" id="cd08977">
    <property type="entry name" value="SusD"/>
    <property type="match status" value="1"/>
</dbReference>
<comment type="subcellular location">
    <subcellularLocation>
        <location evidence="1">Cell outer membrane</location>
    </subcellularLocation>
</comment>
<evidence type="ECO:0000256" key="3">
    <source>
        <dbReference type="ARBA" id="ARBA00022729"/>
    </source>
</evidence>
<dbReference type="RefSeq" id="WP_188951154.1">
    <property type="nucleotide sequence ID" value="NZ_BMIB01000001.1"/>
</dbReference>
<dbReference type="InterPro" id="IPR011990">
    <property type="entry name" value="TPR-like_helical_dom_sf"/>
</dbReference>
<sequence>MFAFTYTRNKKSVIATLLLSYIGFAACKQAVEVPAPTSSLVGSAVFSDNKTATAVMTGLYNTMHSPANISDGTWSIGKYMATAADELHNHFIGVAATQFYKNDLSSNPGTYFWEHFFKFIYIANSTLEGVEKSASLKPAVQQQLKGEARFMRAFINFYAVNLYGTIPIVTGTDYTINNKLPRSSSQEVYKFIIDDLLAAQQLLTNEYLSAANLPTSEKIRPNKAAATALLARVYLYLNDWKNAGLQATALINNTGYGLPPLNSVFLKNSQEAIWQLASASPVFTNTMDGFYYTLKMAPGISNHNSMTDWLFNAFEAGDARKTGWVGSLTAGGTTYRFASKYKNSERSSAVTEYFMVFRLAEQYLIRAEALAQQGIATAVDDLDKIRNRAGLGNYNGAMDKASLLKAIQHERQVELFTEWGHRWFDLKRTGALNALMAGTTGITALKGGQWNLNDTILPLPLTEVTINPRLGQNKGY</sequence>
<dbReference type="InterPro" id="IPR012944">
    <property type="entry name" value="SusD_RagB_dom"/>
</dbReference>
<reference evidence="9" key="1">
    <citation type="journal article" date="2014" name="Int. J. Syst. Evol. Microbiol.">
        <title>Complete genome sequence of Corynebacterium casei LMG S-19264T (=DSM 44701T), isolated from a smear-ripened cheese.</title>
        <authorList>
            <consortium name="US DOE Joint Genome Institute (JGI-PGF)"/>
            <person name="Walter F."/>
            <person name="Albersmeier A."/>
            <person name="Kalinowski J."/>
            <person name="Ruckert C."/>
        </authorList>
    </citation>
    <scope>NUCLEOTIDE SEQUENCE</scope>
    <source>
        <strain evidence="9">CGMCC 1.15290</strain>
    </source>
</reference>
<keyword evidence="4" id="KW-0472">Membrane</keyword>
<evidence type="ECO:0000259" key="7">
    <source>
        <dbReference type="Pfam" id="PF07980"/>
    </source>
</evidence>
<dbReference type="Pfam" id="PF07980">
    <property type="entry name" value="SusD_RagB"/>
    <property type="match status" value="1"/>
</dbReference>
<name>A0A917MT75_9BACT</name>
<dbReference type="Proteomes" id="UP000627292">
    <property type="component" value="Unassembled WGS sequence"/>
</dbReference>
<dbReference type="Pfam" id="PF14322">
    <property type="entry name" value="SusD-like_3"/>
    <property type="match status" value="1"/>
</dbReference>
<evidence type="ECO:0000256" key="5">
    <source>
        <dbReference type="ARBA" id="ARBA00023237"/>
    </source>
</evidence>
<accession>A0A917MT75</accession>
<dbReference type="EMBL" id="BMIB01000001">
    <property type="protein sequence ID" value="GGH62757.1"/>
    <property type="molecule type" value="Genomic_DNA"/>
</dbReference>
<dbReference type="Gene3D" id="1.25.40.390">
    <property type="match status" value="1"/>
</dbReference>
<organism evidence="9 10">
    <name type="scientific">Filimonas zeae</name>
    <dbReference type="NCBI Taxonomy" id="1737353"/>
    <lineage>
        <taxon>Bacteria</taxon>
        <taxon>Pseudomonadati</taxon>
        <taxon>Bacteroidota</taxon>
        <taxon>Chitinophagia</taxon>
        <taxon>Chitinophagales</taxon>
        <taxon>Chitinophagaceae</taxon>
        <taxon>Filimonas</taxon>
    </lineage>
</organism>
<dbReference type="SUPFAM" id="SSF48452">
    <property type="entry name" value="TPR-like"/>
    <property type="match status" value="1"/>
</dbReference>
<protein>
    <submittedName>
        <fullName evidence="9">Membrane protein</fullName>
    </submittedName>
</protein>
<dbReference type="AlphaFoldDB" id="A0A917MT75"/>
<evidence type="ECO:0000256" key="4">
    <source>
        <dbReference type="ARBA" id="ARBA00023136"/>
    </source>
</evidence>
<evidence type="ECO:0000256" key="6">
    <source>
        <dbReference type="SAM" id="SignalP"/>
    </source>
</evidence>
<evidence type="ECO:0000313" key="9">
    <source>
        <dbReference type="EMBL" id="GGH62757.1"/>
    </source>
</evidence>
<gene>
    <name evidence="9" type="ORF">GCM10011379_13000</name>
</gene>
<feature type="domain" description="SusD-like N-terminal" evidence="8">
    <location>
        <begin position="70"/>
        <end position="235"/>
    </location>
</feature>